<dbReference type="UniPathway" id="UPA00253">
    <property type="reaction ID" value="UER00456"/>
</dbReference>
<evidence type="ECO:0000259" key="7">
    <source>
        <dbReference type="Pfam" id="PF01958"/>
    </source>
</evidence>
<gene>
    <name evidence="6" type="primary">nadX</name>
    <name evidence="9" type="ORF">SAMN05192542_104351</name>
</gene>
<evidence type="ECO:0000256" key="6">
    <source>
        <dbReference type="HAMAP-Rule" id="MF_01265"/>
    </source>
</evidence>
<comment type="miscellaneous">
    <text evidence="6">The iminoaspartate product is unstable in aqueous solution and can decompose to oxaloacetate and ammonia.</text>
</comment>
<feature type="active site" evidence="6">
    <location>
        <position position="237"/>
    </location>
</feature>
<dbReference type="PANTHER" id="PTHR31873">
    <property type="entry name" value="L-ASPARTATE DEHYDROGENASE-RELATED"/>
    <property type="match status" value="1"/>
</dbReference>
<dbReference type="PANTHER" id="PTHR31873:SF6">
    <property type="entry name" value="ASPARTATE DEHYDROGENASE DOMAIN-CONTAINING PROTEIN"/>
    <property type="match status" value="1"/>
</dbReference>
<proteinExistence type="inferred from homology"/>
<dbReference type="InterPro" id="IPR036291">
    <property type="entry name" value="NAD(P)-bd_dom_sf"/>
</dbReference>
<dbReference type="SUPFAM" id="SSF51735">
    <property type="entry name" value="NAD(P)-binding Rossmann-fold domains"/>
    <property type="match status" value="1"/>
</dbReference>
<dbReference type="EC" id="1.4.1.21" evidence="6"/>
<dbReference type="OrthoDB" id="7056904at2"/>
<dbReference type="Pfam" id="PF03447">
    <property type="entry name" value="NAD_binding_3"/>
    <property type="match status" value="1"/>
</dbReference>
<evidence type="ECO:0000313" key="9">
    <source>
        <dbReference type="EMBL" id="SEK98105.1"/>
    </source>
</evidence>
<feature type="binding site" evidence="6">
    <location>
        <position position="207"/>
    </location>
    <ligand>
        <name>NAD(+)</name>
        <dbReference type="ChEBI" id="CHEBI:57540"/>
    </ligand>
</feature>
<dbReference type="NCBIfam" id="NF009827">
    <property type="entry name" value="PRK13303.1-2"/>
    <property type="match status" value="1"/>
</dbReference>
<evidence type="ECO:0000256" key="3">
    <source>
        <dbReference type="ARBA" id="ARBA00022857"/>
    </source>
</evidence>
<keyword evidence="2 6" id="KW-0662">Pyridine nucleotide biosynthesis</keyword>
<comment type="function">
    <text evidence="6">Specifically catalyzes the NAD or NADP-dependent dehydrogenation of L-aspartate to iminoaspartate.</text>
</comment>
<reference evidence="10" key="1">
    <citation type="submission" date="2016-10" db="EMBL/GenBank/DDBJ databases">
        <authorList>
            <person name="Varghese N."/>
            <person name="Submissions S."/>
        </authorList>
    </citation>
    <scope>NUCLEOTIDE SEQUENCE [LARGE SCALE GENOMIC DNA]</scope>
    <source>
        <strain evidence="10">LMG 26416</strain>
    </source>
</reference>
<evidence type="ECO:0000256" key="5">
    <source>
        <dbReference type="ARBA" id="ARBA00023027"/>
    </source>
</evidence>
<dbReference type="InterPro" id="IPR020626">
    <property type="entry name" value="Asp_DH_prok"/>
</dbReference>
<evidence type="ECO:0000256" key="4">
    <source>
        <dbReference type="ARBA" id="ARBA00023002"/>
    </source>
</evidence>
<accession>A0A1H7LHW8</accession>
<comment type="catalytic activity">
    <reaction evidence="6">
        <text>L-aspartate + NADP(+) + H2O = oxaloacetate + NH4(+) + NADPH + H(+)</text>
        <dbReference type="Rhea" id="RHEA:11784"/>
        <dbReference type="ChEBI" id="CHEBI:15377"/>
        <dbReference type="ChEBI" id="CHEBI:15378"/>
        <dbReference type="ChEBI" id="CHEBI:16452"/>
        <dbReference type="ChEBI" id="CHEBI:28938"/>
        <dbReference type="ChEBI" id="CHEBI:29991"/>
        <dbReference type="ChEBI" id="CHEBI:57783"/>
        <dbReference type="ChEBI" id="CHEBI:58349"/>
        <dbReference type="EC" id="1.4.1.21"/>
    </reaction>
</comment>
<keyword evidence="10" id="KW-1185">Reference proteome</keyword>
<comment type="catalytic activity">
    <reaction evidence="6">
        <text>L-aspartate + NAD(+) + H2O = oxaloacetate + NH4(+) + NADH + H(+)</text>
        <dbReference type="Rhea" id="RHEA:11788"/>
        <dbReference type="ChEBI" id="CHEBI:15377"/>
        <dbReference type="ChEBI" id="CHEBI:15378"/>
        <dbReference type="ChEBI" id="CHEBI:16452"/>
        <dbReference type="ChEBI" id="CHEBI:28938"/>
        <dbReference type="ChEBI" id="CHEBI:29991"/>
        <dbReference type="ChEBI" id="CHEBI:57540"/>
        <dbReference type="ChEBI" id="CHEBI:57945"/>
        <dbReference type="EC" id="1.4.1.21"/>
    </reaction>
</comment>
<dbReference type="HAMAP" id="MF_01265">
    <property type="entry name" value="NadX"/>
    <property type="match status" value="1"/>
</dbReference>
<dbReference type="Pfam" id="PF01958">
    <property type="entry name" value="Asp_DH_C"/>
    <property type="match status" value="1"/>
</dbReference>
<sequence>MTDPANESGRNMRRSAPLRVTLIGFGAIGSTVFDAFASDPADPAIAIDQIVVSPRSVMDVARKVGPAIAVASRIGDLPRVPQLAVECAGHCAIGEHVIPLLRSGVECAIVSIGAFADDALRDACDAAAAHGNVRASLLSGAVGGLDALAAAAAGGLDDVLYVGRKPVDAWRGTPADAAGMLDGIRDATTIFDGTARDTARLYPKNANVAAAVALAGVGFERTRVRLLADPAATRNTHTVRARGAFGALCVEIAASPFAQNPKTSALTAFSAIRFLRERASGRMVLAATVS</sequence>
<dbReference type="InterPro" id="IPR005106">
    <property type="entry name" value="Asp/hSer_DH_NAD-bd"/>
</dbReference>
<evidence type="ECO:0000256" key="1">
    <source>
        <dbReference type="ARBA" id="ARBA00008331"/>
    </source>
</evidence>
<dbReference type="GO" id="GO:0051287">
    <property type="term" value="F:NAD binding"/>
    <property type="evidence" value="ECO:0007669"/>
    <property type="project" value="UniProtKB-UniRule"/>
</dbReference>
<dbReference type="RefSeq" id="WP_090547784.1">
    <property type="nucleotide sequence ID" value="NZ_FNSR01000002.1"/>
</dbReference>
<keyword evidence="5 6" id="KW-0520">NAD</keyword>
<evidence type="ECO:0000256" key="2">
    <source>
        <dbReference type="ARBA" id="ARBA00022642"/>
    </source>
</evidence>
<feature type="binding site" evidence="6">
    <location>
        <position position="141"/>
    </location>
    <ligand>
        <name>NAD(+)</name>
        <dbReference type="ChEBI" id="CHEBI:57540"/>
    </ligand>
</feature>
<dbReference type="GO" id="GO:0009435">
    <property type="term" value="P:NAD+ biosynthetic process"/>
    <property type="evidence" value="ECO:0007669"/>
    <property type="project" value="UniProtKB-UniRule"/>
</dbReference>
<dbReference type="GO" id="GO:0050661">
    <property type="term" value="F:NADP binding"/>
    <property type="evidence" value="ECO:0007669"/>
    <property type="project" value="UniProtKB-UniRule"/>
</dbReference>
<comment type="pathway">
    <text evidence="6">Cofactor biosynthesis; NAD(+) biosynthesis; iminoaspartate from L-aspartate (dehydrogenase route): step 1/1.</text>
</comment>
<name>A0A1H7LHW8_9BURK</name>
<dbReference type="NCBIfam" id="NF009828">
    <property type="entry name" value="PRK13303.1-3"/>
    <property type="match status" value="1"/>
</dbReference>
<keyword evidence="4 6" id="KW-0560">Oxidoreductase</keyword>
<dbReference type="GO" id="GO:0016639">
    <property type="term" value="F:oxidoreductase activity, acting on the CH-NH2 group of donors, NAD or NADP as acceptor"/>
    <property type="evidence" value="ECO:0007669"/>
    <property type="project" value="UniProtKB-UniRule"/>
</dbReference>
<dbReference type="SUPFAM" id="SSF55347">
    <property type="entry name" value="Glyceraldehyde-3-phosphate dehydrogenase-like, C-terminal domain"/>
    <property type="match status" value="1"/>
</dbReference>
<dbReference type="AlphaFoldDB" id="A0A1H7LHW8"/>
<comment type="similarity">
    <text evidence="1 6">Belongs to the L-aspartate dehydrogenase family.</text>
</comment>
<dbReference type="InterPro" id="IPR002811">
    <property type="entry name" value="Asp_DH"/>
</dbReference>
<feature type="domain" description="Aspartate/homoserine dehydrogenase NAD-binding" evidence="8">
    <location>
        <begin position="24"/>
        <end position="134"/>
    </location>
</feature>
<protein>
    <recommendedName>
        <fullName evidence="6">L-aspartate dehydrogenase</fullName>
        <ecNumber evidence="6">1.4.1.21</ecNumber>
    </recommendedName>
</protein>
<dbReference type="Proteomes" id="UP000199120">
    <property type="component" value="Unassembled WGS sequence"/>
</dbReference>
<dbReference type="InterPro" id="IPR011182">
    <property type="entry name" value="L-Asp_DH"/>
</dbReference>
<organism evidence="9 10">
    <name type="scientific">Paraburkholderia caballeronis</name>
    <dbReference type="NCBI Taxonomy" id="416943"/>
    <lineage>
        <taxon>Bacteria</taxon>
        <taxon>Pseudomonadati</taxon>
        <taxon>Pseudomonadota</taxon>
        <taxon>Betaproteobacteria</taxon>
        <taxon>Burkholderiales</taxon>
        <taxon>Burkholderiaceae</taxon>
        <taxon>Paraburkholderia</taxon>
    </lineage>
</organism>
<dbReference type="PIRSF" id="PIRSF005227">
    <property type="entry name" value="Asp_dh_NAD_syn"/>
    <property type="match status" value="1"/>
</dbReference>
<dbReference type="STRING" id="416943.SAMN05445871_3827"/>
<keyword evidence="3 6" id="KW-0521">NADP</keyword>
<dbReference type="Gene3D" id="3.40.50.720">
    <property type="entry name" value="NAD(P)-binding Rossmann-like Domain"/>
    <property type="match status" value="1"/>
</dbReference>
<dbReference type="GO" id="GO:0033735">
    <property type="term" value="F:aspartate dehydrogenase [NAD(P)+] activity"/>
    <property type="evidence" value="ECO:0007669"/>
    <property type="project" value="UniProtKB-EC"/>
</dbReference>
<evidence type="ECO:0000313" key="10">
    <source>
        <dbReference type="Proteomes" id="UP000199120"/>
    </source>
</evidence>
<feature type="domain" description="Aspartate dehydrogenase" evidence="7">
    <location>
        <begin position="186"/>
        <end position="272"/>
    </location>
</feature>
<evidence type="ECO:0000259" key="8">
    <source>
        <dbReference type="Pfam" id="PF03447"/>
    </source>
</evidence>
<dbReference type="EMBL" id="FOAJ01000004">
    <property type="protein sequence ID" value="SEK98105.1"/>
    <property type="molecule type" value="Genomic_DNA"/>
</dbReference>
<dbReference type="Gene3D" id="3.30.360.10">
    <property type="entry name" value="Dihydrodipicolinate Reductase, domain 2"/>
    <property type="match status" value="1"/>
</dbReference>